<evidence type="ECO:0000313" key="3">
    <source>
        <dbReference type="EMBL" id="MCX5571240.1"/>
    </source>
</evidence>
<feature type="signal peptide" evidence="2">
    <location>
        <begin position="1"/>
        <end position="27"/>
    </location>
</feature>
<name>A0A9X3EDW2_9HYPH</name>
<evidence type="ECO:0008006" key="5">
    <source>
        <dbReference type="Google" id="ProtNLM"/>
    </source>
</evidence>
<gene>
    <name evidence="3" type="ORF">OSH07_18710</name>
</gene>
<organism evidence="3 4">
    <name type="scientific">Kaistia nematophila</name>
    <dbReference type="NCBI Taxonomy" id="2994654"/>
    <lineage>
        <taxon>Bacteria</taxon>
        <taxon>Pseudomonadati</taxon>
        <taxon>Pseudomonadota</taxon>
        <taxon>Alphaproteobacteria</taxon>
        <taxon>Hyphomicrobiales</taxon>
        <taxon>Kaistiaceae</taxon>
        <taxon>Kaistia</taxon>
    </lineage>
</organism>
<feature type="chain" id="PRO_5040819996" description="DUF3761 domain-containing protein" evidence="2">
    <location>
        <begin position="28"/>
        <end position="80"/>
    </location>
</feature>
<evidence type="ECO:0000256" key="1">
    <source>
        <dbReference type="SAM" id="MobiDB-lite"/>
    </source>
</evidence>
<dbReference type="Proteomes" id="UP001144805">
    <property type="component" value="Unassembled WGS sequence"/>
</dbReference>
<protein>
    <recommendedName>
        <fullName evidence="5">DUF3761 domain-containing protein</fullName>
    </recommendedName>
</protein>
<evidence type="ECO:0000256" key="2">
    <source>
        <dbReference type="SAM" id="SignalP"/>
    </source>
</evidence>
<dbReference type="RefSeq" id="WP_266340202.1">
    <property type="nucleotide sequence ID" value="NZ_JAPKNK010000009.1"/>
</dbReference>
<dbReference type="EMBL" id="JAPKNK010000009">
    <property type="protein sequence ID" value="MCX5571240.1"/>
    <property type="molecule type" value="Genomic_DNA"/>
</dbReference>
<reference evidence="3" key="1">
    <citation type="submission" date="2022-11" db="EMBL/GenBank/DDBJ databases">
        <title>Biodiversity and phylogenetic relationships of bacteria.</title>
        <authorList>
            <person name="Machado R.A.R."/>
            <person name="Bhat A."/>
            <person name="Loulou A."/>
            <person name="Kallel S."/>
        </authorList>
    </citation>
    <scope>NUCLEOTIDE SEQUENCE</scope>
    <source>
        <strain evidence="3">K-TC2</strain>
    </source>
</reference>
<proteinExistence type="predicted"/>
<dbReference type="AlphaFoldDB" id="A0A9X3EDW2"/>
<feature type="region of interest" description="Disordered" evidence="1">
    <location>
        <begin position="57"/>
        <end position="80"/>
    </location>
</feature>
<keyword evidence="4" id="KW-1185">Reference proteome</keyword>
<accession>A0A9X3EDW2</accession>
<evidence type="ECO:0000313" key="4">
    <source>
        <dbReference type="Proteomes" id="UP001144805"/>
    </source>
</evidence>
<keyword evidence="2" id="KW-0732">Signal</keyword>
<comment type="caution">
    <text evidence="3">The sequence shown here is derived from an EMBL/GenBank/DDBJ whole genome shotgun (WGS) entry which is preliminary data.</text>
</comment>
<sequence>MSRHLALAAASAMALFALTAAAPMASATTEHGLTCKSGMEPMRVMEKGRHVWRCEPMKGHTTMKSHPSTMGTGSSGGTSY</sequence>